<evidence type="ECO:0000256" key="4">
    <source>
        <dbReference type="ARBA" id="ARBA00023242"/>
    </source>
</evidence>
<reference evidence="6 7" key="1">
    <citation type="submission" date="2016-01" db="EMBL/GenBank/DDBJ databases">
        <title>Genome sequence of the yeast Holleya sinecauda.</title>
        <authorList>
            <person name="Dietrich F.S."/>
        </authorList>
    </citation>
    <scope>NUCLEOTIDE SEQUENCE [LARGE SCALE GENOMIC DNA]</scope>
    <source>
        <strain evidence="6 7">ATCC 58844</strain>
    </source>
</reference>
<evidence type="ECO:0000256" key="1">
    <source>
        <dbReference type="ARBA" id="ARBA00004123"/>
    </source>
</evidence>
<dbReference type="AlphaFoldDB" id="A0A109UZF5"/>
<accession>A0A109UZF5</accession>
<gene>
    <name evidence="6" type="ORF">AW171_hschr52961</name>
</gene>
<dbReference type="InterPro" id="IPR050613">
    <property type="entry name" value="Sec_Metabolite_Reg"/>
</dbReference>
<name>A0A109UZF5_9SACH</name>
<dbReference type="STRING" id="45286.A0A109UZF5"/>
<dbReference type="EMBL" id="CP014245">
    <property type="protein sequence ID" value="AMD21028.1"/>
    <property type="molecule type" value="Genomic_DNA"/>
</dbReference>
<dbReference type="PANTHER" id="PTHR31001:SF90">
    <property type="entry name" value="CENTROMERE DNA-BINDING PROTEIN COMPLEX CBF3 SUBUNIT B"/>
    <property type="match status" value="1"/>
</dbReference>
<dbReference type="InterPro" id="IPR001138">
    <property type="entry name" value="Zn2Cys6_DnaBD"/>
</dbReference>
<dbReference type="Gene3D" id="4.10.240.10">
    <property type="entry name" value="Zn(2)-C6 fungal-type DNA-binding domain"/>
    <property type="match status" value="1"/>
</dbReference>
<keyword evidence="4" id="KW-0539">Nucleus</keyword>
<dbReference type="InterPro" id="IPR007219">
    <property type="entry name" value="XnlR_reg_dom"/>
</dbReference>
<comment type="subcellular location">
    <subcellularLocation>
        <location evidence="1">Nucleus</location>
    </subcellularLocation>
</comment>
<evidence type="ECO:0000259" key="5">
    <source>
        <dbReference type="PROSITE" id="PS50048"/>
    </source>
</evidence>
<keyword evidence="2" id="KW-0479">Metal-binding</keyword>
<dbReference type="PANTHER" id="PTHR31001">
    <property type="entry name" value="UNCHARACTERIZED TRANSCRIPTIONAL REGULATORY PROTEIN"/>
    <property type="match status" value="1"/>
</dbReference>
<dbReference type="GO" id="GO:0006351">
    <property type="term" value="P:DNA-templated transcription"/>
    <property type="evidence" value="ECO:0007669"/>
    <property type="project" value="InterPro"/>
</dbReference>
<evidence type="ECO:0000256" key="3">
    <source>
        <dbReference type="ARBA" id="ARBA00022833"/>
    </source>
</evidence>
<dbReference type="GO" id="GO:0005634">
    <property type="term" value="C:nucleus"/>
    <property type="evidence" value="ECO:0007669"/>
    <property type="project" value="UniProtKB-SubCell"/>
</dbReference>
<proteinExistence type="predicted"/>
<evidence type="ECO:0000313" key="7">
    <source>
        <dbReference type="Proteomes" id="UP000243052"/>
    </source>
</evidence>
<sequence>MVNEKSKIIPMKDQAAVVLEDGTIYKVQHKRQRKVLNCVPCHKRKVKCSRTRPVCDHCLRNSYDCVYFVNDRVSRGGHNRVPKESKQQLLQVIEKARQVVQQEVQAGSITSQGVEAKDIIRKASADILDNANLGNGNGTVSIDGSQPSACAIQQPIVDDELLGTVLNNPSQGLGSFPFTGIGNGEFYQLIPSKERCMALLEYYKSSVHPLLPLVNMDTYIPDSINFWGTWNGTLDHKSLDFLLLLLPMISAAVKAKFHEMYDAQLMEEVKTYNNSIRRLHALCDFPNKFSIRSLTGSVLLNSIVENPNITTVAQLTRLAQCFQLTSDPATYHGITDQELIQTRRILFWQIFQLDTLTALHNNLVPLIKSGEFDTALPTEVNSDGYLNPRICFLNAKYRFVVLMSELCQRNLNIDLASDNSAHAGINERILELHACCTGSAVALNSYLQRDKSGDPIMLKFIPWAIYMLNTFADRSLLLLHLFMIRKSLPTISKRKKIRVAKNDKCDPILDSGYGEESMGIQALLNEDNNAESSTQSSFVYNYDDSKNNLIPASLHYLDEFIKYQADDTYAVFNWELLIGHMPINAITFALKTLALDLHRAFKMNSYFQPQMDLRYVLISKAIPLVEAKIDIETAACKHCFQLIKLLFQLIQVKYGNPEKYSDRKYYFNKYEIPYALDHSEPPIVPQPRIEQWSTHKRSNGLKIPDYEKNTNSNAAPIKTDDGFSYIQPSVPQSILSVQYQQGTLPSPPTLEGPGRADPMFDDAFLFSANFLYSSDQQLGATSCAQIAPRTMKAIVDGVVGDLPDSWGDLLSSFNPDPPALTAADFNEAHEISRIYAEVQKYIILLSDTDCDVEYVSTGGGHYREFENALLGILCNILTDTACDHNGYI</sequence>
<dbReference type="GeneID" id="28724304"/>
<evidence type="ECO:0000256" key="2">
    <source>
        <dbReference type="ARBA" id="ARBA00022723"/>
    </source>
</evidence>
<dbReference type="GO" id="GO:0008270">
    <property type="term" value="F:zinc ion binding"/>
    <property type="evidence" value="ECO:0007669"/>
    <property type="project" value="InterPro"/>
</dbReference>
<dbReference type="Pfam" id="PF04082">
    <property type="entry name" value="Fungal_trans"/>
    <property type="match status" value="1"/>
</dbReference>
<dbReference type="Proteomes" id="UP000243052">
    <property type="component" value="Chromosome v"/>
</dbReference>
<dbReference type="PROSITE" id="PS50048">
    <property type="entry name" value="ZN2_CY6_FUNGAL_2"/>
    <property type="match status" value="1"/>
</dbReference>
<dbReference type="Pfam" id="PF00172">
    <property type="entry name" value="Zn_clus"/>
    <property type="match status" value="1"/>
</dbReference>
<protein>
    <submittedName>
        <fullName evidence="6">HEL253Wp</fullName>
    </submittedName>
</protein>
<dbReference type="GO" id="GO:0000981">
    <property type="term" value="F:DNA-binding transcription factor activity, RNA polymerase II-specific"/>
    <property type="evidence" value="ECO:0007669"/>
    <property type="project" value="InterPro"/>
</dbReference>
<keyword evidence="7" id="KW-1185">Reference proteome</keyword>
<dbReference type="OrthoDB" id="762982at2759"/>
<dbReference type="SUPFAM" id="SSF57701">
    <property type="entry name" value="Zn2/Cys6 DNA-binding domain"/>
    <property type="match status" value="1"/>
</dbReference>
<organism evidence="6 7">
    <name type="scientific">Eremothecium sinecaudum</name>
    <dbReference type="NCBI Taxonomy" id="45286"/>
    <lineage>
        <taxon>Eukaryota</taxon>
        <taxon>Fungi</taxon>
        <taxon>Dikarya</taxon>
        <taxon>Ascomycota</taxon>
        <taxon>Saccharomycotina</taxon>
        <taxon>Saccharomycetes</taxon>
        <taxon>Saccharomycetales</taxon>
        <taxon>Saccharomycetaceae</taxon>
        <taxon>Eremothecium</taxon>
    </lineage>
</organism>
<dbReference type="CDD" id="cd00067">
    <property type="entry name" value="GAL4"/>
    <property type="match status" value="1"/>
</dbReference>
<dbReference type="SMART" id="SM00066">
    <property type="entry name" value="GAL4"/>
    <property type="match status" value="1"/>
</dbReference>
<feature type="domain" description="Zn(2)-C6 fungal-type" evidence="5">
    <location>
        <begin position="37"/>
        <end position="67"/>
    </location>
</feature>
<dbReference type="InterPro" id="IPR036864">
    <property type="entry name" value="Zn2-C6_fun-type_DNA-bd_sf"/>
</dbReference>
<dbReference type="RefSeq" id="XP_017988024.1">
    <property type="nucleotide sequence ID" value="XM_018132695.1"/>
</dbReference>
<dbReference type="GO" id="GO:0003677">
    <property type="term" value="F:DNA binding"/>
    <property type="evidence" value="ECO:0007669"/>
    <property type="project" value="InterPro"/>
</dbReference>
<keyword evidence="3" id="KW-0862">Zinc</keyword>
<dbReference type="CDD" id="cd12148">
    <property type="entry name" value="fungal_TF_MHR"/>
    <property type="match status" value="1"/>
</dbReference>
<evidence type="ECO:0000313" key="6">
    <source>
        <dbReference type="EMBL" id="AMD21028.1"/>
    </source>
</evidence>